<keyword evidence="2" id="KW-0472">Membrane</keyword>
<dbReference type="AlphaFoldDB" id="A0A7S2XBR1"/>
<evidence type="ECO:0000256" key="1">
    <source>
        <dbReference type="SAM" id="MobiDB-lite"/>
    </source>
</evidence>
<proteinExistence type="predicted"/>
<keyword evidence="2" id="KW-0812">Transmembrane</keyword>
<feature type="transmembrane region" description="Helical" evidence="2">
    <location>
        <begin position="91"/>
        <end position="111"/>
    </location>
</feature>
<feature type="transmembrane region" description="Helical" evidence="2">
    <location>
        <begin position="165"/>
        <end position="185"/>
    </location>
</feature>
<protein>
    <submittedName>
        <fullName evidence="3">Uncharacterized protein</fullName>
    </submittedName>
</protein>
<feature type="transmembrane region" description="Helical" evidence="2">
    <location>
        <begin position="371"/>
        <end position="393"/>
    </location>
</feature>
<gene>
    <name evidence="3" type="ORF">LSP00402_LOCUS12701</name>
</gene>
<organism evidence="3">
    <name type="scientific">Lotharella oceanica</name>
    <dbReference type="NCBI Taxonomy" id="641309"/>
    <lineage>
        <taxon>Eukaryota</taxon>
        <taxon>Sar</taxon>
        <taxon>Rhizaria</taxon>
        <taxon>Cercozoa</taxon>
        <taxon>Chlorarachniophyceae</taxon>
        <taxon>Lotharella</taxon>
    </lineage>
</organism>
<feature type="transmembrane region" description="Helical" evidence="2">
    <location>
        <begin position="56"/>
        <end position="79"/>
    </location>
</feature>
<feature type="transmembrane region" description="Helical" evidence="2">
    <location>
        <begin position="132"/>
        <end position="153"/>
    </location>
</feature>
<feature type="region of interest" description="Disordered" evidence="1">
    <location>
        <begin position="243"/>
        <end position="265"/>
    </location>
</feature>
<name>A0A7S2XBR1_9EUKA</name>
<evidence type="ECO:0000256" key="2">
    <source>
        <dbReference type="SAM" id="Phobius"/>
    </source>
</evidence>
<feature type="region of interest" description="Disordered" evidence="1">
    <location>
        <begin position="193"/>
        <end position="214"/>
    </location>
</feature>
<reference evidence="3" key="1">
    <citation type="submission" date="2021-01" db="EMBL/GenBank/DDBJ databases">
        <authorList>
            <person name="Corre E."/>
            <person name="Pelletier E."/>
            <person name="Niang G."/>
            <person name="Scheremetjew M."/>
            <person name="Finn R."/>
            <person name="Kale V."/>
            <person name="Holt S."/>
            <person name="Cochrane G."/>
            <person name="Meng A."/>
            <person name="Brown T."/>
            <person name="Cohen L."/>
        </authorList>
    </citation>
    <scope>NUCLEOTIDE SEQUENCE</scope>
    <source>
        <strain evidence="3">CCMP622</strain>
    </source>
</reference>
<evidence type="ECO:0000313" key="3">
    <source>
        <dbReference type="EMBL" id="CAD9768721.1"/>
    </source>
</evidence>
<accession>A0A7S2XBR1</accession>
<keyword evidence="2" id="KW-1133">Transmembrane helix</keyword>
<feature type="transmembrane region" description="Helical" evidence="2">
    <location>
        <begin position="24"/>
        <end position="44"/>
    </location>
</feature>
<dbReference type="EMBL" id="HBHP01020434">
    <property type="protein sequence ID" value="CAD9768721.1"/>
    <property type="molecule type" value="Transcribed_RNA"/>
</dbReference>
<sequence>MATCDFRVQCGRCVSEEERHACTILWSVFGICYFLAAMTILILLSPWARRRPPLFVRVLSAWAVACFLRTVGASILASQADKFVHPIVLELLWHSVWLFGCFALTYFVMVLMKSWLEIKGLNLQKRIPVVQYVTLINTCWTITFVVVAIVDGISPRWPNPGPQFLIWMICALYLCVSATYVVCKLSKRLEKAEKKHTKSKKPETKVCDTPEGTPSVYVEMNPPGSAIVPNSDGKGFAGKPCAGDSLKSRHKSTQSTSEPRPYPVLRASTSQKILSRQNSVPSTPYDCNSNSKSLGLSSVSDRKTGGCTSSCISLYTCIYIYFLISSCLGIVYDERSSRVLTKGGKCSSTNPYDHDCSSTYRGSVAKLLRRFICASSVILFMYTLYLLSIGILYEVFPDKVTLNGEIVIAVMHQTGMLCMGVGMQVALESAGRSSSLQERTPHIVVDRISS</sequence>